<dbReference type="GO" id="GO:0005886">
    <property type="term" value="C:plasma membrane"/>
    <property type="evidence" value="ECO:0007669"/>
    <property type="project" value="UniProtKB-SubCell"/>
</dbReference>
<keyword evidence="6 9" id="KW-1133">Transmembrane helix</keyword>
<keyword evidence="3" id="KW-1003">Cell membrane</keyword>
<accession>A0A2M8J0E7</accession>
<feature type="domain" description="Tripartite ATP-independent periplasmic transporters DctQ component" evidence="10">
    <location>
        <begin position="24"/>
        <end position="154"/>
    </location>
</feature>
<evidence type="ECO:0000256" key="6">
    <source>
        <dbReference type="ARBA" id="ARBA00022989"/>
    </source>
</evidence>
<evidence type="ECO:0000256" key="9">
    <source>
        <dbReference type="RuleBase" id="RU369079"/>
    </source>
</evidence>
<comment type="caution">
    <text evidence="11">The sequence shown here is derived from an EMBL/GenBank/DDBJ whole genome shotgun (WGS) entry which is preliminary data.</text>
</comment>
<evidence type="ECO:0000259" key="10">
    <source>
        <dbReference type="Pfam" id="PF04290"/>
    </source>
</evidence>
<reference evidence="11 12" key="1">
    <citation type="journal article" date="2018" name="Int. J. Syst. Evol. Microbiol.">
        <title>Pseudooceanicola lipolyticus sp. nov., a marine alphaproteobacterium, reclassification of Oceanicola flagellatus as Pseudooceanicola flagellatus comb. nov. and emended description of the genus Pseudooceanicola.</title>
        <authorList>
            <person name="Huang M.-M."/>
            <person name="Guo L.-L."/>
            <person name="Wu Y.-H."/>
            <person name="Lai Q.-L."/>
            <person name="Shao Z.-Z."/>
            <person name="Wang C.-S."/>
            <person name="Wu M."/>
            <person name="Xu X.-W."/>
        </authorList>
    </citation>
    <scope>NUCLEOTIDE SEQUENCE [LARGE SCALE GENOMIC DNA]</scope>
    <source>
        <strain evidence="11 12">157</strain>
    </source>
</reference>
<evidence type="ECO:0000256" key="7">
    <source>
        <dbReference type="ARBA" id="ARBA00023136"/>
    </source>
</evidence>
<feature type="transmembrane region" description="Helical" evidence="9">
    <location>
        <begin position="12"/>
        <end position="32"/>
    </location>
</feature>
<organism evidence="11 12">
    <name type="scientific">Pseudooceanicola lipolyticus</name>
    <dbReference type="NCBI Taxonomy" id="2029104"/>
    <lineage>
        <taxon>Bacteria</taxon>
        <taxon>Pseudomonadati</taxon>
        <taxon>Pseudomonadota</taxon>
        <taxon>Alphaproteobacteria</taxon>
        <taxon>Rhodobacterales</taxon>
        <taxon>Paracoccaceae</taxon>
        <taxon>Pseudooceanicola</taxon>
    </lineage>
</organism>
<dbReference type="GO" id="GO:0015740">
    <property type="term" value="P:C4-dicarboxylate transport"/>
    <property type="evidence" value="ECO:0007669"/>
    <property type="project" value="TreeGrafter"/>
</dbReference>
<evidence type="ECO:0000313" key="12">
    <source>
        <dbReference type="Proteomes" id="UP000231553"/>
    </source>
</evidence>
<comment type="function">
    <text evidence="9">Part of the tripartite ATP-independent periplasmic (TRAP) transport system.</text>
</comment>
<feature type="transmembrane region" description="Helical" evidence="9">
    <location>
        <begin position="128"/>
        <end position="153"/>
    </location>
</feature>
<dbReference type="Proteomes" id="UP000231553">
    <property type="component" value="Unassembled WGS sequence"/>
</dbReference>
<keyword evidence="2 9" id="KW-0813">Transport</keyword>
<dbReference type="PANTHER" id="PTHR35011:SF2">
    <property type="entry name" value="2,3-DIKETO-L-GULONATE TRAP TRANSPORTER SMALL PERMEASE PROTEIN YIAM"/>
    <property type="match status" value="1"/>
</dbReference>
<keyword evidence="12" id="KW-1185">Reference proteome</keyword>
<evidence type="ECO:0000256" key="3">
    <source>
        <dbReference type="ARBA" id="ARBA00022475"/>
    </source>
</evidence>
<evidence type="ECO:0000256" key="5">
    <source>
        <dbReference type="ARBA" id="ARBA00022692"/>
    </source>
</evidence>
<evidence type="ECO:0000256" key="4">
    <source>
        <dbReference type="ARBA" id="ARBA00022519"/>
    </source>
</evidence>
<dbReference type="RefSeq" id="WP_100162930.1">
    <property type="nucleotide sequence ID" value="NZ_PGTB01000050.1"/>
</dbReference>
<dbReference type="GO" id="GO:0022857">
    <property type="term" value="F:transmembrane transporter activity"/>
    <property type="evidence" value="ECO:0007669"/>
    <property type="project" value="UniProtKB-UniRule"/>
</dbReference>
<keyword evidence="7 9" id="KW-0472">Membrane</keyword>
<name>A0A2M8J0E7_9RHOB</name>
<comment type="subunit">
    <text evidence="9">The complex comprises the extracytoplasmic solute receptor protein and the two transmembrane proteins.</text>
</comment>
<proteinExistence type="inferred from homology"/>
<evidence type="ECO:0000256" key="8">
    <source>
        <dbReference type="ARBA" id="ARBA00038436"/>
    </source>
</evidence>
<keyword evidence="5 9" id="KW-0812">Transmembrane</keyword>
<feature type="transmembrane region" description="Helical" evidence="9">
    <location>
        <begin position="84"/>
        <end position="108"/>
    </location>
</feature>
<evidence type="ECO:0000256" key="2">
    <source>
        <dbReference type="ARBA" id="ARBA00022448"/>
    </source>
</evidence>
<comment type="subcellular location">
    <subcellularLocation>
        <location evidence="1 9">Cell inner membrane</location>
        <topology evidence="1 9">Multi-pass membrane protein</topology>
    </subcellularLocation>
</comment>
<dbReference type="AlphaFoldDB" id="A0A2M8J0E7"/>
<protein>
    <recommendedName>
        <fullName evidence="9">TRAP transporter small permease protein</fullName>
    </recommendedName>
</protein>
<dbReference type="Pfam" id="PF04290">
    <property type="entry name" value="DctQ"/>
    <property type="match status" value="1"/>
</dbReference>
<dbReference type="OrthoDB" id="4964541at2"/>
<dbReference type="InterPro" id="IPR055348">
    <property type="entry name" value="DctQ"/>
</dbReference>
<evidence type="ECO:0000256" key="1">
    <source>
        <dbReference type="ARBA" id="ARBA00004429"/>
    </source>
</evidence>
<keyword evidence="4 9" id="KW-0997">Cell inner membrane</keyword>
<dbReference type="InterPro" id="IPR007387">
    <property type="entry name" value="TRAP_DctQ"/>
</dbReference>
<gene>
    <name evidence="11" type="ORF">CVM52_13015</name>
</gene>
<feature type="transmembrane region" description="Helical" evidence="9">
    <location>
        <begin position="52"/>
        <end position="72"/>
    </location>
</feature>
<dbReference type="PANTHER" id="PTHR35011">
    <property type="entry name" value="2,3-DIKETO-L-GULONATE TRAP TRANSPORTER SMALL PERMEASE PROTEIN YIAM"/>
    <property type="match status" value="1"/>
</dbReference>
<sequence>MKRAFDKFSIVEGWFVGALLIAVTGILFLNVVMRFVFNNSLGWAEEFSRYSIVWVTMIGASLCVRSGAHIAIDPLSRFLSARALRYLNIAVMIFCCIVCIVLCHYAWAITEKIGRLGQRSATLNMPMALVYAAMPVGFALMAVHFLVAAFGMLRKDTA</sequence>
<dbReference type="EMBL" id="PGTB01000050">
    <property type="protein sequence ID" value="PJE36247.1"/>
    <property type="molecule type" value="Genomic_DNA"/>
</dbReference>
<comment type="similarity">
    <text evidence="8 9">Belongs to the TRAP transporter small permease family.</text>
</comment>
<evidence type="ECO:0000313" key="11">
    <source>
        <dbReference type="EMBL" id="PJE36247.1"/>
    </source>
</evidence>